<dbReference type="EMBL" id="MZ348422">
    <property type="protein sequence ID" value="QYN79957.1"/>
    <property type="molecule type" value="Genomic_DNA"/>
</dbReference>
<dbReference type="GeneID" id="77953134"/>
<feature type="coiled-coil region" evidence="1">
    <location>
        <begin position="42"/>
        <end position="69"/>
    </location>
</feature>
<dbReference type="KEGG" id="vg:77953134"/>
<evidence type="ECO:0000313" key="2">
    <source>
        <dbReference type="EMBL" id="QYN79957.1"/>
    </source>
</evidence>
<proteinExistence type="predicted"/>
<name>A0AAE8BGH7_9CAUD</name>
<keyword evidence="3" id="KW-1185">Reference proteome</keyword>
<accession>A0AAE8BGH7</accession>
<dbReference type="Proteomes" id="UP000828443">
    <property type="component" value="Segment"/>
</dbReference>
<keyword evidence="1" id="KW-0175">Coiled coil</keyword>
<evidence type="ECO:0000256" key="1">
    <source>
        <dbReference type="SAM" id="Coils"/>
    </source>
</evidence>
<protein>
    <submittedName>
        <fullName evidence="2">Uncharacterized protein</fullName>
    </submittedName>
</protein>
<evidence type="ECO:0000313" key="3">
    <source>
        <dbReference type="Proteomes" id="UP000828443"/>
    </source>
</evidence>
<sequence>MYTKDWQYRQSNIGKLDAYLAANDCTKEPDFTGCYREARLLLIATTKELDAANDQINGLNQVVDQLMGNVTSVIDNLNLDNTQKFSVSSLKKVVN</sequence>
<dbReference type="RefSeq" id="YP_010676769.1">
    <property type="nucleotide sequence ID" value="NC_071015.1"/>
</dbReference>
<reference evidence="2" key="1">
    <citation type="journal article" date="2021" name="Viruses">
        <title>Novel Viruses That Lyse Plant and Human Strains of Kosakonia cowanii.</title>
        <authorList>
            <person name="Petrzik K."/>
            <person name="Brazdova S."/>
            <person name="Krawczyk K."/>
        </authorList>
    </citation>
    <scope>NUCLEOTIDE SEQUENCE</scope>
</reference>
<organism evidence="2 3">
    <name type="scientific">Kosakonia phage Kc263</name>
    <dbReference type="NCBI Taxonomy" id="2863194"/>
    <lineage>
        <taxon>Viruses</taxon>
        <taxon>Duplodnaviria</taxon>
        <taxon>Heunggongvirae</taxon>
        <taxon>Uroviricota</taxon>
        <taxon>Caudoviricetes</taxon>
        <taxon>Chimalliviridae</taxon>
        <taxon>Branisovskavirus</taxon>
        <taxon>Branisovskavirus Kc263</taxon>
    </lineage>
</organism>